<evidence type="ECO:0000256" key="2">
    <source>
        <dbReference type="ARBA" id="ARBA00004496"/>
    </source>
</evidence>
<comment type="similarity">
    <text evidence="3">Belongs to the translin family.</text>
</comment>
<protein>
    <recommendedName>
        <fullName evidence="11">Translin-associated protein X</fullName>
    </recommendedName>
</protein>
<feature type="transmembrane region" description="Helical" evidence="8">
    <location>
        <begin position="331"/>
        <end position="354"/>
    </location>
</feature>
<dbReference type="VEuPathDB" id="VectorBase:AMIN004947"/>
<evidence type="ECO:0000313" key="10">
    <source>
        <dbReference type="Proteomes" id="UP000075920"/>
    </source>
</evidence>
<keyword evidence="8" id="KW-0472">Membrane</keyword>
<keyword evidence="6" id="KW-0460">Magnesium</keyword>
<dbReference type="GO" id="GO:0043565">
    <property type="term" value="F:sequence-specific DNA binding"/>
    <property type="evidence" value="ECO:0007669"/>
    <property type="project" value="InterPro"/>
</dbReference>
<feature type="binding site" evidence="6">
    <location>
        <position position="132"/>
    </location>
    <ligand>
        <name>Mg(2+)</name>
        <dbReference type="ChEBI" id="CHEBI:18420"/>
    </ligand>
</feature>
<dbReference type="PANTHER" id="PTHR10741">
    <property type="entry name" value="TRANSLIN AND TRANSLIN ASSOCIATED PROTEIN X"/>
    <property type="match status" value="1"/>
</dbReference>
<evidence type="ECO:0000256" key="6">
    <source>
        <dbReference type="PIRSR" id="PIRSR602848-1"/>
    </source>
</evidence>
<keyword evidence="8" id="KW-1133">Transmembrane helix</keyword>
<keyword evidence="6" id="KW-0479">Metal-binding</keyword>
<dbReference type="Gene3D" id="1.20.58.190">
    <property type="entry name" value="Translin, domain 1"/>
    <property type="match status" value="1"/>
</dbReference>
<dbReference type="InterPro" id="IPR016069">
    <property type="entry name" value="Translin_C"/>
</dbReference>
<sequence length="513" mass="57497">MSAYRGNKRQHFGKGSGRRGRDQDNAAVDENNPVIQCFREYATILDAKHDKYERIVKIGRDITIESKRIIFLLHTIDPRQVKNNVRKVCEEAKERLEAIFRNHFINIAKELKDQDPYQYSRAYTNGMQEFIEAYTFYEYSCGQDISNWESIQKKLTYETTLQETPTVARSMKEQGGMEVVSSDGGLETSAIPTTAPNNAEQPLKMACLLNPQDFVLGLGDLSGEIMRTCVNSLGSGNSESCFQHCRFMQELYKGFLSVTAIRSRDFSHKMITLRQSLLKSENVCYNVTVRGGEAAKWGTTEDAAGALFQLQLSKDDDDEGRYLPIGRDQQFTLVCFCVVCSFWFSPLLTVRLMLNCEILSRWRHPRPLLAVRQVVPPLSTDLGPTVVGGTDGCEVPLPCPRLFEVRAVRQVVPPLSTDLGPWLVVLMAARFRCLVLACSRCGPSPGLMVRLALAGWLAADVLLSWLIGWLVVDVGWFVGWLAGSLAAVADRKRVSMRRIGLPLSFLPCASCLV</sequence>
<dbReference type="FunFam" id="1.20.58.190:FF:000007">
    <property type="entry name" value="FI16517p1"/>
    <property type="match status" value="1"/>
</dbReference>
<reference evidence="10" key="1">
    <citation type="submission" date="2013-03" db="EMBL/GenBank/DDBJ databases">
        <title>The Genome Sequence of Anopheles minimus MINIMUS1.</title>
        <authorList>
            <consortium name="The Broad Institute Genomics Platform"/>
            <person name="Neafsey D.E."/>
            <person name="Walton C."/>
            <person name="Walker B."/>
            <person name="Young S.K."/>
            <person name="Zeng Q."/>
            <person name="Gargeya S."/>
            <person name="Fitzgerald M."/>
            <person name="Haas B."/>
            <person name="Abouelleil A."/>
            <person name="Allen A.W."/>
            <person name="Alvarado L."/>
            <person name="Arachchi H.M."/>
            <person name="Berlin A.M."/>
            <person name="Chapman S.B."/>
            <person name="Gainer-Dewar J."/>
            <person name="Goldberg J."/>
            <person name="Griggs A."/>
            <person name="Gujja S."/>
            <person name="Hansen M."/>
            <person name="Howarth C."/>
            <person name="Imamovic A."/>
            <person name="Ireland A."/>
            <person name="Larimer J."/>
            <person name="McCowan C."/>
            <person name="Murphy C."/>
            <person name="Pearson M."/>
            <person name="Poon T.W."/>
            <person name="Priest M."/>
            <person name="Roberts A."/>
            <person name="Saif S."/>
            <person name="Shea T."/>
            <person name="Sisk P."/>
            <person name="Sykes S."/>
            <person name="Wortman J."/>
            <person name="Nusbaum C."/>
            <person name="Birren B."/>
        </authorList>
    </citation>
    <scope>NUCLEOTIDE SEQUENCE [LARGE SCALE GENOMIC DNA]</scope>
    <source>
        <strain evidence="10">MINIMUS1</strain>
    </source>
</reference>
<evidence type="ECO:0000256" key="3">
    <source>
        <dbReference type="ARBA" id="ARBA00005902"/>
    </source>
</evidence>
<dbReference type="InterPro" id="IPR036081">
    <property type="entry name" value="Translin_sf"/>
</dbReference>
<dbReference type="CDD" id="cd14820">
    <property type="entry name" value="TRAX"/>
    <property type="match status" value="1"/>
</dbReference>
<dbReference type="InterPro" id="IPR016068">
    <property type="entry name" value="Translin_N"/>
</dbReference>
<keyword evidence="8" id="KW-0812">Transmembrane</keyword>
<evidence type="ECO:0000256" key="5">
    <source>
        <dbReference type="ARBA" id="ARBA00023242"/>
    </source>
</evidence>
<feature type="compositionally biased region" description="Basic residues" evidence="7">
    <location>
        <begin position="1"/>
        <end position="18"/>
    </location>
</feature>
<keyword evidence="4" id="KW-0963">Cytoplasm</keyword>
<evidence type="ECO:0008006" key="11">
    <source>
        <dbReference type="Google" id="ProtNLM"/>
    </source>
</evidence>
<dbReference type="GO" id="GO:0005737">
    <property type="term" value="C:cytoplasm"/>
    <property type="evidence" value="ECO:0007669"/>
    <property type="project" value="UniProtKB-SubCell"/>
</dbReference>
<dbReference type="EnsemblMetazoa" id="AMIN004947-RA">
    <property type="protein sequence ID" value="AMIN004947-PA"/>
    <property type="gene ID" value="AMIN004947"/>
</dbReference>
<dbReference type="STRING" id="112268.A0A182W3N6"/>
<dbReference type="GO" id="GO:0046872">
    <property type="term" value="F:metal ion binding"/>
    <property type="evidence" value="ECO:0007669"/>
    <property type="project" value="UniProtKB-KW"/>
</dbReference>
<dbReference type="Proteomes" id="UP000075920">
    <property type="component" value="Unassembled WGS sequence"/>
</dbReference>
<keyword evidence="10" id="KW-1185">Reference proteome</keyword>
<evidence type="ECO:0000313" key="9">
    <source>
        <dbReference type="EnsemblMetazoa" id="AMIN004947-PA"/>
    </source>
</evidence>
<organism evidence="9 10">
    <name type="scientific">Anopheles minimus</name>
    <dbReference type="NCBI Taxonomy" id="112268"/>
    <lineage>
        <taxon>Eukaryota</taxon>
        <taxon>Metazoa</taxon>
        <taxon>Ecdysozoa</taxon>
        <taxon>Arthropoda</taxon>
        <taxon>Hexapoda</taxon>
        <taxon>Insecta</taxon>
        <taxon>Pterygota</taxon>
        <taxon>Neoptera</taxon>
        <taxon>Endopterygota</taxon>
        <taxon>Diptera</taxon>
        <taxon>Nematocera</taxon>
        <taxon>Culicoidea</taxon>
        <taxon>Culicidae</taxon>
        <taxon>Anophelinae</taxon>
        <taxon>Anopheles</taxon>
    </lineage>
</organism>
<evidence type="ECO:0000256" key="1">
    <source>
        <dbReference type="ARBA" id="ARBA00004123"/>
    </source>
</evidence>
<evidence type="ECO:0000256" key="7">
    <source>
        <dbReference type="SAM" id="MobiDB-lite"/>
    </source>
</evidence>
<feature type="transmembrane region" description="Helical" evidence="8">
    <location>
        <begin position="474"/>
        <end position="489"/>
    </location>
</feature>
<dbReference type="Gene3D" id="1.20.58.200">
    <property type="entry name" value="Translin, domain 2"/>
    <property type="match status" value="1"/>
</dbReference>
<dbReference type="Pfam" id="PF01997">
    <property type="entry name" value="Translin"/>
    <property type="match status" value="1"/>
</dbReference>
<feature type="binding site" evidence="6">
    <location>
        <position position="224"/>
    </location>
    <ligand>
        <name>Mg(2+)</name>
        <dbReference type="ChEBI" id="CHEBI:18420"/>
    </ligand>
</feature>
<name>A0A182W3N6_9DIPT</name>
<proteinExistence type="inferred from homology"/>
<evidence type="ECO:0000256" key="8">
    <source>
        <dbReference type="SAM" id="Phobius"/>
    </source>
</evidence>
<dbReference type="GO" id="GO:0005634">
    <property type="term" value="C:nucleus"/>
    <property type="evidence" value="ECO:0007669"/>
    <property type="project" value="UniProtKB-SubCell"/>
</dbReference>
<dbReference type="FunFam" id="1.20.58.200:FF:000001">
    <property type="entry name" value="Translin-associated factor X"/>
    <property type="match status" value="1"/>
</dbReference>
<evidence type="ECO:0000256" key="4">
    <source>
        <dbReference type="ARBA" id="ARBA00022490"/>
    </source>
</evidence>
<comment type="subcellular location">
    <subcellularLocation>
        <location evidence="2">Cytoplasm</location>
    </subcellularLocation>
    <subcellularLocation>
        <location evidence="1">Nucleus</location>
    </subcellularLocation>
</comment>
<feature type="region of interest" description="Disordered" evidence="7">
    <location>
        <begin position="1"/>
        <end position="26"/>
    </location>
</feature>
<dbReference type="AlphaFoldDB" id="A0A182W3N6"/>
<keyword evidence="5" id="KW-0539">Nucleus</keyword>
<accession>A0A182W3N6</accession>
<reference evidence="9" key="2">
    <citation type="submission" date="2020-05" db="UniProtKB">
        <authorList>
            <consortium name="EnsemblMetazoa"/>
        </authorList>
    </citation>
    <scope>IDENTIFICATION</scope>
    <source>
        <strain evidence="9">MINIMUS1</strain>
    </source>
</reference>
<dbReference type="InterPro" id="IPR002848">
    <property type="entry name" value="Translin_fam"/>
</dbReference>
<dbReference type="SUPFAM" id="SSF74784">
    <property type="entry name" value="Translin"/>
    <property type="match status" value="1"/>
</dbReference>